<dbReference type="EMBL" id="BLZR01000001">
    <property type="protein sequence ID" value="GFP73999.1"/>
    <property type="molecule type" value="Genomic_DNA"/>
</dbReference>
<keyword evidence="11" id="KW-1185">Reference proteome</keyword>
<dbReference type="InterPro" id="IPR002582">
    <property type="entry name" value="ACPS"/>
</dbReference>
<keyword evidence="4 8" id="KW-0276">Fatty acid metabolism</keyword>
<comment type="similarity">
    <text evidence="8">Belongs to the P-Pant transferase superfamily. AcpS family.</text>
</comment>
<evidence type="ECO:0000256" key="4">
    <source>
        <dbReference type="ARBA" id="ARBA00022832"/>
    </source>
</evidence>
<name>A0A6V8S9Q7_9CLOT</name>
<evidence type="ECO:0000256" key="2">
    <source>
        <dbReference type="ARBA" id="ARBA00022679"/>
    </source>
</evidence>
<evidence type="ECO:0000256" key="8">
    <source>
        <dbReference type="HAMAP-Rule" id="MF_00101"/>
    </source>
</evidence>
<evidence type="ECO:0000256" key="7">
    <source>
        <dbReference type="ARBA" id="ARBA00023160"/>
    </source>
</evidence>
<dbReference type="EC" id="2.7.8.7" evidence="8"/>
<evidence type="ECO:0000313" key="11">
    <source>
        <dbReference type="Proteomes" id="UP000580568"/>
    </source>
</evidence>
<dbReference type="HAMAP" id="MF_00101">
    <property type="entry name" value="AcpS"/>
    <property type="match status" value="1"/>
</dbReference>
<evidence type="ECO:0000256" key="1">
    <source>
        <dbReference type="ARBA" id="ARBA00022516"/>
    </source>
</evidence>
<keyword evidence="7 8" id="KW-0275">Fatty acid biosynthesis</keyword>
<dbReference type="Pfam" id="PF01648">
    <property type="entry name" value="ACPS"/>
    <property type="match status" value="1"/>
</dbReference>
<feature type="binding site" evidence="8">
    <location>
        <position position="22"/>
    </location>
    <ligand>
        <name>Mg(2+)</name>
        <dbReference type="ChEBI" id="CHEBI:18420"/>
    </ligand>
</feature>
<sequence length="137" mass="15162">MIIELVLNIFRGEHMIIGTGVDIIEIDRIKKAVERTKSFMSKVYSENEMILFREKGMRMESIAGNFAAKEAISKALGTGIRGFQLKDLEIVRNGIGKPEVNLYGRAKIIAELKGVKSIHISISHSKSDAIAFAVLEG</sequence>
<dbReference type="GO" id="GO:0006633">
    <property type="term" value="P:fatty acid biosynthetic process"/>
    <property type="evidence" value="ECO:0007669"/>
    <property type="project" value="UniProtKB-UniRule"/>
</dbReference>
<reference evidence="10 11" key="1">
    <citation type="submission" date="2020-07" db="EMBL/GenBank/DDBJ databases">
        <title>A new beta-1,3-glucan-decomposing anaerobic bacterium isolated from anoxic soil subjected to biological soil disinfestation.</title>
        <authorList>
            <person name="Ueki A."/>
            <person name="Tonouchi A."/>
        </authorList>
    </citation>
    <scope>NUCLEOTIDE SEQUENCE [LARGE SCALE GENOMIC DNA]</scope>
    <source>
        <strain evidence="10 11">TW1</strain>
    </source>
</reference>
<comment type="function">
    <text evidence="8">Transfers the 4'-phosphopantetheine moiety from coenzyme A to a Ser of acyl-carrier-protein.</text>
</comment>
<dbReference type="Proteomes" id="UP000580568">
    <property type="component" value="Unassembled WGS sequence"/>
</dbReference>
<dbReference type="NCBIfam" id="TIGR00556">
    <property type="entry name" value="pantethn_trn"/>
    <property type="match status" value="1"/>
</dbReference>
<dbReference type="Gene3D" id="3.90.470.20">
    <property type="entry name" value="4'-phosphopantetheinyl transferase domain"/>
    <property type="match status" value="1"/>
</dbReference>
<dbReference type="GO" id="GO:0005737">
    <property type="term" value="C:cytoplasm"/>
    <property type="evidence" value="ECO:0007669"/>
    <property type="project" value="UniProtKB-SubCell"/>
</dbReference>
<evidence type="ECO:0000256" key="6">
    <source>
        <dbReference type="ARBA" id="ARBA00023098"/>
    </source>
</evidence>
<keyword evidence="3 8" id="KW-0479">Metal-binding</keyword>
<dbReference type="InterPro" id="IPR037143">
    <property type="entry name" value="4-PPantetheinyl_Trfase_dom_sf"/>
</dbReference>
<organism evidence="10 11">
    <name type="scientific">Clostridium fungisolvens</name>
    <dbReference type="NCBI Taxonomy" id="1604897"/>
    <lineage>
        <taxon>Bacteria</taxon>
        <taxon>Bacillati</taxon>
        <taxon>Bacillota</taxon>
        <taxon>Clostridia</taxon>
        <taxon>Eubacteriales</taxon>
        <taxon>Clostridiaceae</taxon>
        <taxon>Clostridium</taxon>
    </lineage>
</organism>
<dbReference type="GO" id="GO:0000287">
    <property type="term" value="F:magnesium ion binding"/>
    <property type="evidence" value="ECO:0007669"/>
    <property type="project" value="UniProtKB-UniRule"/>
</dbReference>
<dbReference type="SUPFAM" id="SSF56214">
    <property type="entry name" value="4'-phosphopantetheinyl transferase"/>
    <property type="match status" value="1"/>
</dbReference>
<keyword evidence="5 8" id="KW-0460">Magnesium</keyword>
<comment type="cofactor">
    <cofactor evidence="8">
        <name>Mg(2+)</name>
        <dbReference type="ChEBI" id="CHEBI:18420"/>
    </cofactor>
</comment>
<evidence type="ECO:0000259" key="9">
    <source>
        <dbReference type="Pfam" id="PF01648"/>
    </source>
</evidence>
<proteinExistence type="inferred from homology"/>
<dbReference type="GO" id="GO:0008897">
    <property type="term" value="F:holo-[acyl-carrier-protein] synthase activity"/>
    <property type="evidence" value="ECO:0007669"/>
    <property type="project" value="UniProtKB-UniRule"/>
</dbReference>
<evidence type="ECO:0000313" key="10">
    <source>
        <dbReference type="EMBL" id="GFP73999.1"/>
    </source>
</evidence>
<evidence type="ECO:0000256" key="3">
    <source>
        <dbReference type="ARBA" id="ARBA00022723"/>
    </source>
</evidence>
<protein>
    <recommendedName>
        <fullName evidence="8">Holo-[acyl-carrier-protein] synthase</fullName>
        <shortName evidence="8">Holo-ACP synthase</shortName>
        <ecNumber evidence="8">2.7.8.7</ecNumber>
    </recommendedName>
    <alternativeName>
        <fullName evidence="8">4'-phosphopantetheinyl transferase AcpS</fullName>
    </alternativeName>
</protein>
<comment type="subcellular location">
    <subcellularLocation>
        <location evidence="8">Cytoplasm</location>
    </subcellularLocation>
</comment>
<keyword evidence="1 8" id="KW-0444">Lipid biosynthesis</keyword>
<keyword evidence="8" id="KW-0963">Cytoplasm</keyword>
<gene>
    <name evidence="8" type="primary">acpS</name>
    <name evidence="10" type="ORF">bsdtw1_00036</name>
</gene>
<dbReference type="InterPro" id="IPR008278">
    <property type="entry name" value="4-PPantetheinyl_Trfase_dom"/>
</dbReference>
<keyword evidence="6 8" id="KW-0443">Lipid metabolism</keyword>
<feature type="domain" description="4'-phosphopantetheinyl transferase" evidence="9">
    <location>
        <begin position="19"/>
        <end position="111"/>
    </location>
</feature>
<keyword evidence="2 8" id="KW-0808">Transferase</keyword>
<comment type="caution">
    <text evidence="10">The sequence shown here is derived from an EMBL/GenBank/DDBJ whole genome shotgun (WGS) entry which is preliminary data.</text>
</comment>
<feature type="binding site" evidence="8">
    <location>
        <position position="70"/>
    </location>
    <ligand>
        <name>Mg(2+)</name>
        <dbReference type="ChEBI" id="CHEBI:18420"/>
    </ligand>
</feature>
<dbReference type="AlphaFoldDB" id="A0A6V8S9Q7"/>
<comment type="catalytic activity">
    <reaction evidence="8">
        <text>apo-[ACP] + CoA = holo-[ACP] + adenosine 3',5'-bisphosphate + H(+)</text>
        <dbReference type="Rhea" id="RHEA:12068"/>
        <dbReference type="Rhea" id="RHEA-COMP:9685"/>
        <dbReference type="Rhea" id="RHEA-COMP:9690"/>
        <dbReference type="ChEBI" id="CHEBI:15378"/>
        <dbReference type="ChEBI" id="CHEBI:29999"/>
        <dbReference type="ChEBI" id="CHEBI:57287"/>
        <dbReference type="ChEBI" id="CHEBI:58343"/>
        <dbReference type="ChEBI" id="CHEBI:64479"/>
        <dbReference type="EC" id="2.7.8.7"/>
    </reaction>
</comment>
<dbReference type="InterPro" id="IPR004568">
    <property type="entry name" value="Ppantetheine-prot_Trfase_dom"/>
</dbReference>
<evidence type="ECO:0000256" key="5">
    <source>
        <dbReference type="ARBA" id="ARBA00022842"/>
    </source>
</evidence>
<accession>A0A6V8S9Q7</accession>
<dbReference type="NCBIfam" id="NF000832">
    <property type="entry name" value="PRK00070.3-2"/>
    <property type="match status" value="1"/>
</dbReference>
<dbReference type="NCBIfam" id="TIGR00516">
    <property type="entry name" value="acpS"/>
    <property type="match status" value="1"/>
</dbReference>